<sequence length="322" mass="36730">MQSPKKRIYSMYSLSSKGFRCILGNRQRIRFWHDVWNGRRSLKADFPLLFALTRESDTSVGELQLDKAKRHMLVSDGKLMVHFEAVEARFLRASFSAFVDVITVATKTIEEFGSDMKLKRFCNVGIISGIMLGSNGSLGLKNLFWQILVKLRLVRHSSRRIGTKGKKHDGEESHENEEEEPLKEGLEVKPFATPEEIERGKLPLEELLSLPMFKVPMAIQANANNVAYPKLGLDIRQCVITSVRDFAMQASCSEEHCAYAWTFFSSVSKRSTSLDWAMRRDIILGIARGVLYLHQYSGLRIVHRDLKASNVLLRRGDESKDF</sequence>
<dbReference type="AlphaFoldDB" id="A0AAP0I422"/>
<evidence type="ECO:0000259" key="8">
    <source>
        <dbReference type="PROSITE" id="PS50011"/>
    </source>
</evidence>
<dbReference type="PROSITE" id="PS50011">
    <property type="entry name" value="PROTEIN_KINASE_DOM"/>
    <property type="match status" value="1"/>
</dbReference>
<keyword evidence="6" id="KW-0067">ATP-binding</keyword>
<keyword evidence="2" id="KW-0723">Serine/threonine-protein kinase</keyword>
<protein>
    <recommendedName>
        <fullName evidence="8">Protein kinase domain-containing protein</fullName>
    </recommendedName>
</protein>
<keyword evidence="10" id="KW-1185">Reference proteome</keyword>
<dbReference type="PANTHER" id="PTHR27002:SF181">
    <property type="entry name" value="RECEPTOR-LIKE SERINE_THREONINE-PROTEIN KINASE"/>
    <property type="match status" value="1"/>
</dbReference>
<dbReference type="Pfam" id="PF09341">
    <property type="entry name" value="Pcc1"/>
    <property type="match status" value="1"/>
</dbReference>
<comment type="caution">
    <text evidence="9">The sequence shown here is derived from an EMBL/GenBank/DDBJ whole genome shotgun (WGS) entry which is preliminary data.</text>
</comment>
<dbReference type="InterPro" id="IPR011009">
    <property type="entry name" value="Kinase-like_dom_sf"/>
</dbReference>
<dbReference type="GO" id="GO:0005524">
    <property type="term" value="F:ATP binding"/>
    <property type="evidence" value="ECO:0007669"/>
    <property type="project" value="UniProtKB-KW"/>
</dbReference>
<evidence type="ECO:0000256" key="4">
    <source>
        <dbReference type="ARBA" id="ARBA00022741"/>
    </source>
</evidence>
<comment type="similarity">
    <text evidence="1">Belongs to the CTAG/PCC1 family.</text>
</comment>
<feature type="region of interest" description="Disordered" evidence="7">
    <location>
        <begin position="162"/>
        <end position="183"/>
    </location>
</feature>
<keyword evidence="3" id="KW-0808">Transferase</keyword>
<evidence type="ECO:0000313" key="10">
    <source>
        <dbReference type="Proteomes" id="UP001420932"/>
    </source>
</evidence>
<dbReference type="InterPro" id="IPR015419">
    <property type="entry name" value="CTAG/Pcc1"/>
</dbReference>
<keyword evidence="4" id="KW-0547">Nucleotide-binding</keyword>
<evidence type="ECO:0000256" key="3">
    <source>
        <dbReference type="ARBA" id="ARBA00022679"/>
    </source>
</evidence>
<dbReference type="Gene3D" id="3.30.310.50">
    <property type="entry name" value="Alpha-D-phosphohexomutase, C-terminal domain"/>
    <property type="match status" value="1"/>
</dbReference>
<dbReference type="GO" id="GO:0005886">
    <property type="term" value="C:plasma membrane"/>
    <property type="evidence" value="ECO:0007669"/>
    <property type="project" value="TreeGrafter"/>
</dbReference>
<proteinExistence type="inferred from homology"/>
<dbReference type="Proteomes" id="UP001420932">
    <property type="component" value="Unassembled WGS sequence"/>
</dbReference>
<dbReference type="EMBL" id="JBBNAF010000010">
    <property type="protein sequence ID" value="KAK9108257.1"/>
    <property type="molecule type" value="Genomic_DNA"/>
</dbReference>
<evidence type="ECO:0000256" key="7">
    <source>
        <dbReference type="SAM" id="MobiDB-lite"/>
    </source>
</evidence>
<accession>A0AAP0I422</accession>
<evidence type="ECO:0000256" key="6">
    <source>
        <dbReference type="ARBA" id="ARBA00022840"/>
    </source>
</evidence>
<evidence type="ECO:0000256" key="5">
    <source>
        <dbReference type="ARBA" id="ARBA00022777"/>
    </source>
</evidence>
<evidence type="ECO:0000313" key="9">
    <source>
        <dbReference type="EMBL" id="KAK9108257.1"/>
    </source>
</evidence>
<dbReference type="PANTHER" id="PTHR27002">
    <property type="entry name" value="RECEPTOR-LIKE SERINE/THREONINE-PROTEIN KINASE SD1-8"/>
    <property type="match status" value="1"/>
</dbReference>
<evidence type="ECO:0000256" key="2">
    <source>
        <dbReference type="ARBA" id="ARBA00022527"/>
    </source>
</evidence>
<dbReference type="Gene3D" id="1.10.510.10">
    <property type="entry name" value="Transferase(Phosphotransferase) domain 1"/>
    <property type="match status" value="1"/>
</dbReference>
<organism evidence="9 10">
    <name type="scientific">Stephania yunnanensis</name>
    <dbReference type="NCBI Taxonomy" id="152371"/>
    <lineage>
        <taxon>Eukaryota</taxon>
        <taxon>Viridiplantae</taxon>
        <taxon>Streptophyta</taxon>
        <taxon>Embryophyta</taxon>
        <taxon>Tracheophyta</taxon>
        <taxon>Spermatophyta</taxon>
        <taxon>Magnoliopsida</taxon>
        <taxon>Ranunculales</taxon>
        <taxon>Menispermaceae</taxon>
        <taxon>Menispermoideae</taxon>
        <taxon>Cissampelideae</taxon>
        <taxon>Stephania</taxon>
    </lineage>
</organism>
<reference evidence="9 10" key="1">
    <citation type="submission" date="2024-01" db="EMBL/GenBank/DDBJ databases">
        <title>Genome assemblies of Stephania.</title>
        <authorList>
            <person name="Yang L."/>
        </authorList>
    </citation>
    <scope>NUCLEOTIDE SEQUENCE [LARGE SCALE GENOMIC DNA]</scope>
    <source>
        <strain evidence="9">YNDBR</strain>
        <tissue evidence="9">Leaf</tissue>
    </source>
</reference>
<name>A0AAP0I422_9MAGN</name>
<dbReference type="PROSITE" id="PS00108">
    <property type="entry name" value="PROTEIN_KINASE_ST"/>
    <property type="match status" value="1"/>
</dbReference>
<evidence type="ECO:0000256" key="1">
    <source>
        <dbReference type="ARBA" id="ARBA00007073"/>
    </source>
</evidence>
<dbReference type="InterPro" id="IPR000719">
    <property type="entry name" value="Prot_kinase_dom"/>
</dbReference>
<dbReference type="SUPFAM" id="SSF56112">
    <property type="entry name" value="Protein kinase-like (PK-like)"/>
    <property type="match status" value="1"/>
</dbReference>
<keyword evidence="5" id="KW-0418">Kinase</keyword>
<gene>
    <name evidence="9" type="ORF">Syun_024268</name>
</gene>
<dbReference type="GO" id="GO:0004674">
    <property type="term" value="F:protein serine/threonine kinase activity"/>
    <property type="evidence" value="ECO:0007669"/>
    <property type="project" value="UniProtKB-KW"/>
</dbReference>
<dbReference type="InterPro" id="IPR008271">
    <property type="entry name" value="Ser/Thr_kinase_AS"/>
</dbReference>
<feature type="domain" description="Protein kinase" evidence="8">
    <location>
        <begin position="116"/>
        <end position="322"/>
    </location>
</feature>